<evidence type="ECO:0000313" key="3">
    <source>
        <dbReference type="Proteomes" id="UP000007962"/>
    </source>
</evidence>
<dbReference type="InterPro" id="IPR034660">
    <property type="entry name" value="DinB/YfiT-like"/>
</dbReference>
<dbReference type="EMBL" id="CP001618">
    <property type="protein sequence ID" value="ACQ78783.1"/>
    <property type="molecule type" value="Genomic_DNA"/>
</dbReference>
<gene>
    <name evidence="2" type="ordered locus">Bcav_0520</name>
</gene>
<evidence type="ECO:0000313" key="2">
    <source>
        <dbReference type="EMBL" id="ACQ78783.1"/>
    </source>
</evidence>
<evidence type="ECO:0000259" key="1">
    <source>
        <dbReference type="Pfam" id="PF11716"/>
    </source>
</evidence>
<dbReference type="eggNOG" id="ENOG50314EV">
    <property type="taxonomic scope" value="Bacteria"/>
</dbReference>
<dbReference type="KEGG" id="bcv:Bcav_0520"/>
<dbReference type="Proteomes" id="UP000007962">
    <property type="component" value="Chromosome"/>
</dbReference>
<proteinExistence type="predicted"/>
<dbReference type="STRING" id="471853.Bcav_0520"/>
<sequence length="198" mass="21018">MADTGRIIAETRAERARLVGILEGLAPAQWAAPSLCDGWRVREVVAHITMPYRIGGLGYLAGLARAGFRFHVYADRAARADTARMDDAALLASLRDNIDHPWRPPGGGALGALSHDVIHGLDITEPLGLPGPPAERVALVLAESKAKQYAYFGVDLDGVRLEATDADVAIGDGRTVRMPVRDVLLVVTGRSPMPAPAG</sequence>
<dbReference type="InterPro" id="IPR017517">
    <property type="entry name" value="Maleyloyr_isom"/>
</dbReference>
<organism evidence="2 3">
    <name type="scientific">Beutenbergia cavernae (strain ATCC BAA-8 / DSM 12333 / CCUG 43141 / JCM 11478 / NBRC 16432 / NCIMB 13614 / HKI 0122)</name>
    <dbReference type="NCBI Taxonomy" id="471853"/>
    <lineage>
        <taxon>Bacteria</taxon>
        <taxon>Bacillati</taxon>
        <taxon>Actinomycetota</taxon>
        <taxon>Actinomycetes</taxon>
        <taxon>Micrococcales</taxon>
        <taxon>Beutenbergiaceae</taxon>
        <taxon>Beutenbergia</taxon>
    </lineage>
</organism>
<name>C5BXA8_BEUC1</name>
<keyword evidence="3" id="KW-1185">Reference proteome</keyword>
<accession>C5BXA8</accession>
<dbReference type="OrthoDB" id="5178565at2"/>
<feature type="domain" description="Mycothiol-dependent maleylpyruvate isomerase metal-binding" evidence="1">
    <location>
        <begin position="12"/>
        <end position="99"/>
    </location>
</feature>
<dbReference type="HOGENOM" id="CLU_094601_0_0_11"/>
<dbReference type="Gene3D" id="1.20.120.450">
    <property type="entry name" value="dinb family like domain"/>
    <property type="match status" value="1"/>
</dbReference>
<protein>
    <recommendedName>
        <fullName evidence="1">Mycothiol-dependent maleylpyruvate isomerase metal-binding domain-containing protein</fullName>
    </recommendedName>
</protein>
<dbReference type="Pfam" id="PF11716">
    <property type="entry name" value="MDMPI_N"/>
    <property type="match status" value="1"/>
</dbReference>
<reference evidence="2 3" key="1">
    <citation type="journal article" date="2009" name="Stand. Genomic Sci.">
        <title>Complete genome sequence of Beutenbergia cavernae type strain (HKI 0122).</title>
        <authorList>
            <person name="Land M."/>
            <person name="Pukall R."/>
            <person name="Abt B."/>
            <person name="Goker M."/>
            <person name="Rohde M."/>
            <person name="Glavina Del Rio T."/>
            <person name="Tice H."/>
            <person name="Copeland A."/>
            <person name="Cheng J.F."/>
            <person name="Lucas S."/>
            <person name="Chen F."/>
            <person name="Nolan M."/>
            <person name="Bruce D."/>
            <person name="Goodwin L."/>
            <person name="Pitluck S."/>
            <person name="Ivanova N."/>
            <person name="Mavromatis K."/>
            <person name="Ovchinnikova G."/>
            <person name="Pati A."/>
            <person name="Chen A."/>
            <person name="Palaniappan K."/>
            <person name="Hauser L."/>
            <person name="Chang Y.J."/>
            <person name="Jefferies C.C."/>
            <person name="Saunders E."/>
            <person name="Brettin T."/>
            <person name="Detter J.C."/>
            <person name="Han C."/>
            <person name="Chain P."/>
            <person name="Bristow J."/>
            <person name="Eisen J.A."/>
            <person name="Markowitz V."/>
            <person name="Hugenholtz P."/>
            <person name="Kyrpides N.C."/>
            <person name="Klenk H.P."/>
            <person name="Lapidus A."/>
        </authorList>
    </citation>
    <scope>NUCLEOTIDE SEQUENCE [LARGE SCALE GENOMIC DNA]</scope>
    <source>
        <strain evidence="3">ATCC BAA-8 / DSM 12333 / NBRC 16432</strain>
    </source>
</reference>
<dbReference type="NCBIfam" id="TIGR03083">
    <property type="entry name" value="maleylpyruvate isomerase family mycothiol-dependent enzyme"/>
    <property type="match status" value="1"/>
</dbReference>
<dbReference type="RefSeq" id="WP_012725563.1">
    <property type="nucleotide sequence ID" value="NC_012669.1"/>
</dbReference>
<dbReference type="InterPro" id="IPR024344">
    <property type="entry name" value="MDMPI_metal-binding"/>
</dbReference>
<dbReference type="AlphaFoldDB" id="C5BXA8"/>
<dbReference type="GO" id="GO:0046872">
    <property type="term" value="F:metal ion binding"/>
    <property type="evidence" value="ECO:0007669"/>
    <property type="project" value="InterPro"/>
</dbReference>
<dbReference type="SUPFAM" id="SSF109854">
    <property type="entry name" value="DinB/YfiT-like putative metalloenzymes"/>
    <property type="match status" value="1"/>
</dbReference>